<accession>A0AAV5W790</accession>
<evidence type="ECO:0000313" key="3">
    <source>
        <dbReference type="Proteomes" id="UP001432322"/>
    </source>
</evidence>
<reference evidence="2" key="1">
    <citation type="submission" date="2023-10" db="EMBL/GenBank/DDBJ databases">
        <title>Genome assembly of Pristionchus species.</title>
        <authorList>
            <person name="Yoshida K."/>
            <person name="Sommer R.J."/>
        </authorList>
    </citation>
    <scope>NUCLEOTIDE SEQUENCE</scope>
    <source>
        <strain evidence="2">RS5133</strain>
    </source>
</reference>
<dbReference type="AlphaFoldDB" id="A0AAV5W790"/>
<feature type="non-terminal residue" evidence="2">
    <location>
        <position position="144"/>
    </location>
</feature>
<feature type="compositionally biased region" description="Acidic residues" evidence="1">
    <location>
        <begin position="125"/>
        <end position="134"/>
    </location>
</feature>
<dbReference type="EMBL" id="BTSY01000005">
    <property type="protein sequence ID" value="GMT26500.1"/>
    <property type="molecule type" value="Genomic_DNA"/>
</dbReference>
<protein>
    <recommendedName>
        <fullName evidence="4">Ribosomal protein</fullName>
    </recommendedName>
</protein>
<evidence type="ECO:0000256" key="1">
    <source>
        <dbReference type="SAM" id="MobiDB-lite"/>
    </source>
</evidence>
<keyword evidence="3" id="KW-1185">Reference proteome</keyword>
<comment type="caution">
    <text evidence="2">The sequence shown here is derived from an EMBL/GenBank/DDBJ whole genome shotgun (WGS) entry which is preliminary data.</text>
</comment>
<evidence type="ECO:0008006" key="4">
    <source>
        <dbReference type="Google" id="ProtNLM"/>
    </source>
</evidence>
<gene>
    <name evidence="2" type="ORF">PFISCL1PPCAC_17797</name>
</gene>
<dbReference type="Proteomes" id="UP001432322">
    <property type="component" value="Unassembled WGS sequence"/>
</dbReference>
<feature type="compositionally biased region" description="Basic and acidic residues" evidence="1">
    <location>
        <begin position="135"/>
        <end position="144"/>
    </location>
</feature>
<name>A0AAV5W790_9BILA</name>
<feature type="region of interest" description="Disordered" evidence="1">
    <location>
        <begin position="118"/>
        <end position="144"/>
    </location>
</feature>
<organism evidence="2 3">
    <name type="scientific">Pristionchus fissidentatus</name>
    <dbReference type="NCBI Taxonomy" id="1538716"/>
    <lineage>
        <taxon>Eukaryota</taxon>
        <taxon>Metazoa</taxon>
        <taxon>Ecdysozoa</taxon>
        <taxon>Nematoda</taxon>
        <taxon>Chromadorea</taxon>
        <taxon>Rhabditida</taxon>
        <taxon>Rhabditina</taxon>
        <taxon>Diplogasteromorpha</taxon>
        <taxon>Diplogasteroidea</taxon>
        <taxon>Neodiplogasteridae</taxon>
        <taxon>Pristionchus</taxon>
    </lineage>
</organism>
<proteinExistence type="predicted"/>
<evidence type="ECO:0000313" key="2">
    <source>
        <dbReference type="EMBL" id="GMT26500.1"/>
    </source>
</evidence>
<sequence>MLDIDRSLHDSAVALADVFEDLFGGDAETLAGSKHLHQTGFDGTEKRLSVNVRCTSLHRLPCDHSLLLRGGESESVGGGGGRMLLLVGGAGDLRAHGAHLLLHGLQLGEHVLVRGRHGARGGQVSDDDGEGDQEDSSHFTEISK</sequence>